<evidence type="ECO:0000256" key="1">
    <source>
        <dbReference type="SAM" id="Phobius"/>
    </source>
</evidence>
<sequence length="75" mass="8679">MPETCCFLSPLKHSQLSDMHGQEMELKTQRRARRVEAEFVSLYFILFFFFYEASFEIIESNAVVVERGLIGKGIG</sequence>
<feature type="transmembrane region" description="Helical" evidence="1">
    <location>
        <begin position="39"/>
        <end position="58"/>
    </location>
</feature>
<organism evidence="2 3">
    <name type="scientific">Cronartium quercuum f. sp. fusiforme G11</name>
    <dbReference type="NCBI Taxonomy" id="708437"/>
    <lineage>
        <taxon>Eukaryota</taxon>
        <taxon>Fungi</taxon>
        <taxon>Dikarya</taxon>
        <taxon>Basidiomycota</taxon>
        <taxon>Pucciniomycotina</taxon>
        <taxon>Pucciniomycetes</taxon>
        <taxon>Pucciniales</taxon>
        <taxon>Coleosporiaceae</taxon>
        <taxon>Cronartium</taxon>
    </lineage>
</organism>
<evidence type="ECO:0000313" key="3">
    <source>
        <dbReference type="Proteomes" id="UP000886653"/>
    </source>
</evidence>
<evidence type="ECO:0000313" key="2">
    <source>
        <dbReference type="EMBL" id="KAG0149008.1"/>
    </source>
</evidence>
<reference evidence="2" key="1">
    <citation type="submission" date="2013-11" db="EMBL/GenBank/DDBJ databases">
        <title>Genome sequence of the fusiform rust pathogen reveals effectors for host alternation and coevolution with pine.</title>
        <authorList>
            <consortium name="DOE Joint Genome Institute"/>
            <person name="Smith K."/>
            <person name="Pendleton A."/>
            <person name="Kubisiak T."/>
            <person name="Anderson C."/>
            <person name="Salamov A."/>
            <person name="Aerts A."/>
            <person name="Riley R."/>
            <person name="Clum A."/>
            <person name="Lindquist E."/>
            <person name="Ence D."/>
            <person name="Campbell M."/>
            <person name="Kronenberg Z."/>
            <person name="Feau N."/>
            <person name="Dhillon B."/>
            <person name="Hamelin R."/>
            <person name="Burleigh J."/>
            <person name="Smith J."/>
            <person name="Yandell M."/>
            <person name="Nelson C."/>
            <person name="Grigoriev I."/>
            <person name="Davis J."/>
        </authorList>
    </citation>
    <scope>NUCLEOTIDE SEQUENCE</scope>
    <source>
        <strain evidence="2">G11</strain>
    </source>
</reference>
<name>A0A9P6NN12_9BASI</name>
<dbReference type="EMBL" id="MU167231">
    <property type="protein sequence ID" value="KAG0149008.1"/>
    <property type="molecule type" value="Genomic_DNA"/>
</dbReference>
<keyword evidence="1" id="KW-1133">Transmembrane helix</keyword>
<gene>
    <name evidence="2" type="ORF">CROQUDRAFT_654089</name>
</gene>
<keyword evidence="1" id="KW-0812">Transmembrane</keyword>
<accession>A0A9P6NN12</accession>
<proteinExistence type="predicted"/>
<dbReference type="AlphaFoldDB" id="A0A9P6NN12"/>
<protein>
    <submittedName>
        <fullName evidence="2">Uncharacterized protein</fullName>
    </submittedName>
</protein>
<dbReference type="Proteomes" id="UP000886653">
    <property type="component" value="Unassembled WGS sequence"/>
</dbReference>
<comment type="caution">
    <text evidence="2">The sequence shown here is derived from an EMBL/GenBank/DDBJ whole genome shotgun (WGS) entry which is preliminary data.</text>
</comment>
<keyword evidence="3" id="KW-1185">Reference proteome</keyword>
<keyword evidence="1" id="KW-0472">Membrane</keyword>